<evidence type="ECO:0000259" key="1">
    <source>
        <dbReference type="PROSITE" id="PS50172"/>
    </source>
</evidence>
<dbReference type="EMBL" id="GBRH01161141">
    <property type="protein sequence ID" value="JAE36755.1"/>
    <property type="molecule type" value="Transcribed_RNA"/>
</dbReference>
<reference evidence="2" key="2">
    <citation type="journal article" date="2015" name="Data Brief">
        <title>Shoot transcriptome of the giant reed, Arundo donax.</title>
        <authorList>
            <person name="Barrero R.A."/>
            <person name="Guerrero F.D."/>
            <person name="Moolhuijzen P."/>
            <person name="Goolsby J.A."/>
            <person name="Tidwell J."/>
            <person name="Bellgard S.E."/>
            <person name="Bellgard M.I."/>
        </authorList>
    </citation>
    <scope>NUCLEOTIDE SEQUENCE</scope>
    <source>
        <tissue evidence="2">Shoot tissue taken approximately 20 cm above the soil surface</tissue>
    </source>
</reference>
<evidence type="ECO:0000313" key="2">
    <source>
        <dbReference type="EMBL" id="JAE36755.1"/>
    </source>
</evidence>
<dbReference type="PANTHER" id="PTHR35161">
    <property type="entry name" value="OS02G0303100 PROTEIN"/>
    <property type="match status" value="1"/>
</dbReference>
<dbReference type="SMART" id="SM00292">
    <property type="entry name" value="BRCT"/>
    <property type="match status" value="1"/>
</dbReference>
<organism evidence="2">
    <name type="scientific">Arundo donax</name>
    <name type="common">Giant reed</name>
    <name type="synonym">Donax arundinaceus</name>
    <dbReference type="NCBI Taxonomy" id="35708"/>
    <lineage>
        <taxon>Eukaryota</taxon>
        <taxon>Viridiplantae</taxon>
        <taxon>Streptophyta</taxon>
        <taxon>Embryophyta</taxon>
        <taxon>Tracheophyta</taxon>
        <taxon>Spermatophyta</taxon>
        <taxon>Magnoliopsida</taxon>
        <taxon>Liliopsida</taxon>
        <taxon>Poales</taxon>
        <taxon>Poaceae</taxon>
        <taxon>PACMAD clade</taxon>
        <taxon>Arundinoideae</taxon>
        <taxon>Arundineae</taxon>
        <taxon>Arundo</taxon>
    </lineage>
</organism>
<dbReference type="CDD" id="cd00027">
    <property type="entry name" value="BRCT"/>
    <property type="match status" value="1"/>
</dbReference>
<dbReference type="Gene3D" id="3.40.50.10190">
    <property type="entry name" value="BRCT domain"/>
    <property type="match status" value="1"/>
</dbReference>
<dbReference type="InterPro" id="IPR001357">
    <property type="entry name" value="BRCT_dom"/>
</dbReference>
<protein>
    <recommendedName>
        <fullName evidence="1">BRCT domain-containing protein</fullName>
    </recommendedName>
</protein>
<dbReference type="Pfam" id="PF00533">
    <property type="entry name" value="BRCT"/>
    <property type="match status" value="1"/>
</dbReference>
<dbReference type="InterPro" id="IPR036420">
    <property type="entry name" value="BRCT_dom_sf"/>
</dbReference>
<name>A0A0A9HHX2_ARUDO</name>
<dbReference type="PANTHER" id="PTHR35161:SF15">
    <property type="entry name" value="OS07G0690800 PROTEIN"/>
    <property type="match status" value="1"/>
</dbReference>
<reference evidence="2" key="1">
    <citation type="submission" date="2014-09" db="EMBL/GenBank/DDBJ databases">
        <authorList>
            <person name="Magalhaes I.L.F."/>
            <person name="Oliveira U."/>
            <person name="Santos F.R."/>
            <person name="Vidigal T.H.D.A."/>
            <person name="Brescovit A.D."/>
            <person name="Santos A.J."/>
        </authorList>
    </citation>
    <scope>NUCLEOTIDE SEQUENCE</scope>
    <source>
        <tissue evidence="2">Shoot tissue taken approximately 20 cm above the soil surface</tissue>
    </source>
</reference>
<dbReference type="AlphaFoldDB" id="A0A0A9HHX2"/>
<sequence length="424" mass="48691">MDVRGGGGGSHAHAGRPFTGMRFLFLSSPGKEELEALIGEMGGQVLPLLEYKACTHICVERAIEFEDALVFHREGKKVVNHDWLKECFDRNMLLDDELPRVVSTTRKRSRSIVGASSSSLDRSVRRDHTFVDDEEIYHRNHELFLCKHDRSPNYSLRNYATRMKNRLEVTVATPGSLTGHFSVSTESEVKLVVVRTFVLMRCLHKAGLTLAGQFSSKNVVISETLFTKNIRFGHLPNRALKKSNPDDEELDRVRFIQMIRRELFVESIAPHDLNVWLALVGEKGFEELLLDHISLMQAYPSVSTFLTLYGSFLEMEHKDIEKYESIVNDLSQYSDWKQLVSSSEGNSYLQQTLSLRHIDPATNKMKYYEDDIRGLLRLLDCCLDSVSWGIFVHIVRENFPNLLSDFQEKMYKAGYYTPTPRLDR</sequence>
<dbReference type="SUPFAM" id="SSF52113">
    <property type="entry name" value="BRCT domain"/>
    <property type="match status" value="1"/>
</dbReference>
<proteinExistence type="predicted"/>
<accession>A0A0A9HHX2</accession>
<feature type="domain" description="BRCT" evidence="1">
    <location>
        <begin position="13"/>
        <end position="101"/>
    </location>
</feature>
<dbReference type="PROSITE" id="PS50172">
    <property type="entry name" value="BRCT"/>
    <property type="match status" value="1"/>
</dbReference>